<keyword evidence="4" id="KW-0808">Transferase</keyword>
<evidence type="ECO:0000256" key="4">
    <source>
        <dbReference type="ARBA" id="ARBA00022679"/>
    </source>
</evidence>
<keyword evidence="9" id="KW-0472">Membrane</keyword>
<dbReference type="GO" id="GO:0000026">
    <property type="term" value="F:alpha-1,2-mannosyltransferase activity"/>
    <property type="evidence" value="ECO:0007669"/>
    <property type="project" value="EnsemblFungi"/>
</dbReference>
<comment type="pathway">
    <text evidence="2">Protein modification; protein glycosylation.</text>
</comment>
<sequence>MPLVTRRYGKALRLALLGLLVCLVFLGTTRYNGDHAAAEEYLRKYLSGGQLEHALNSVAAHGSDAAAALRQGVGSDQQAVDQQHTQDHASTQSSTLGPDSTAKLKRFYEEVFTHLKNFSPEGKSQRIYKEDCPLHGDIGFRPENYDEWPTLAHDSLENCLEISPEEVTMLKKNHAAYVDVLGSLRLPKNVYKGKGIVTVGGGKFSLLALLVIRSMRELGTTLPVEVFIPPSDLGENQFCDEILPQYNAKCVYLSDVLPPNVIANSQFTGYQFKSLSLIASSFEDVLFLDADNFPVKRLNDVFDLAPYKTTGFVLWPDFWRRTTQPIYYDIADITVNRRKRIRNCFDDLTPPEVYTKNTKSMDDIPFHDFEGTIPDVSTESGQLMISKSTHLPTILLALYYNVNGPSWYYPMFSQRAAGEGDKETFLAAANFYGLPFYQVKTATGVEGYHRANNEGFRGVAMLQHDLNQDYLRYQAAADAIEAKYGGKTAKSIKYDKLYSLDNFYKTFFGSENSALKECDVMFAHSHAPKFDPYGLWTQNELVQDGKHFRSYTSLEKINNYDLELSAIDSIHKFVCLDKVNFKYLSEKIQSKQEHQEMCDYISKRREFLLSTHQQAISK</sequence>
<name>A0A1Q2ZTC2_ZYGRO</name>
<proteinExistence type="inferred from homology"/>
<comment type="caution">
    <text evidence="12">The sequence shown here is derived from an EMBL/GenBank/DDBJ whole genome shotgun (WGS) entry which is preliminary data.</text>
</comment>
<dbReference type="InterPro" id="IPR029044">
    <property type="entry name" value="Nucleotide-diphossugar_trans"/>
</dbReference>
<evidence type="ECO:0000313" key="12">
    <source>
        <dbReference type="EMBL" id="GAV46624.1"/>
    </source>
</evidence>
<dbReference type="EMBL" id="BDGX01000001">
    <property type="protein sequence ID" value="GAV46624.1"/>
    <property type="molecule type" value="Genomic_DNA"/>
</dbReference>
<gene>
    <name evidence="12" type="ORF">ZYGR_0A02170</name>
</gene>
<evidence type="ECO:0000256" key="7">
    <source>
        <dbReference type="ARBA" id="ARBA00022989"/>
    </source>
</evidence>
<evidence type="ECO:0008006" key="14">
    <source>
        <dbReference type="Google" id="ProtNLM"/>
    </source>
</evidence>
<dbReference type="eggNOG" id="ENOG502QQ16">
    <property type="taxonomic scope" value="Eukaryota"/>
</dbReference>
<keyword evidence="10" id="KW-0325">Glycoprotein</keyword>
<dbReference type="SUPFAM" id="SSF53448">
    <property type="entry name" value="Nucleotide-diphospho-sugar transferases"/>
    <property type="match status" value="1"/>
</dbReference>
<evidence type="ECO:0000256" key="9">
    <source>
        <dbReference type="ARBA" id="ARBA00023136"/>
    </source>
</evidence>
<dbReference type="OrthoDB" id="430354at2759"/>
<dbReference type="InterPro" id="IPR022751">
    <property type="entry name" value="Alpha_mannosyltransferase"/>
</dbReference>
<dbReference type="OMA" id="KGYQYKA"/>
<evidence type="ECO:0000256" key="1">
    <source>
        <dbReference type="ARBA" id="ARBA00004323"/>
    </source>
</evidence>
<feature type="compositionally biased region" description="Polar residues" evidence="11">
    <location>
        <begin position="74"/>
        <end position="98"/>
    </location>
</feature>
<keyword evidence="6" id="KW-0735">Signal-anchor</keyword>
<comment type="subcellular location">
    <subcellularLocation>
        <location evidence="1">Golgi apparatus membrane</location>
        <topology evidence="1">Single-pass type II membrane protein</topology>
    </subcellularLocation>
</comment>
<keyword evidence="7" id="KW-1133">Transmembrane helix</keyword>
<evidence type="ECO:0000256" key="5">
    <source>
        <dbReference type="ARBA" id="ARBA00022692"/>
    </source>
</evidence>
<dbReference type="PANTHER" id="PTHR31646:SF1">
    <property type="entry name" value="ALPHA-1,2-MANNOSYLTRANSFERASE MNN2"/>
    <property type="match status" value="1"/>
</dbReference>
<dbReference type="Proteomes" id="UP000187013">
    <property type="component" value="Unassembled WGS sequence"/>
</dbReference>
<feature type="region of interest" description="Disordered" evidence="11">
    <location>
        <begin position="70"/>
        <end position="98"/>
    </location>
</feature>
<evidence type="ECO:0000256" key="3">
    <source>
        <dbReference type="ARBA" id="ARBA00009105"/>
    </source>
</evidence>
<keyword evidence="8" id="KW-0333">Golgi apparatus</keyword>
<reference evidence="12 13" key="1">
    <citation type="submission" date="2016-08" db="EMBL/GenBank/DDBJ databases">
        <title>Draft genome sequence of allopolyploid Zygosaccharomyces rouxii.</title>
        <authorList>
            <person name="Watanabe J."/>
            <person name="Uehara K."/>
            <person name="Mogi Y."/>
            <person name="Tsukioka Y."/>
        </authorList>
    </citation>
    <scope>NUCLEOTIDE SEQUENCE [LARGE SCALE GENOMIC DNA]</scope>
    <source>
        <strain evidence="12 13">NBRC 110957</strain>
    </source>
</reference>
<evidence type="ECO:0000256" key="10">
    <source>
        <dbReference type="ARBA" id="ARBA00023180"/>
    </source>
</evidence>
<dbReference type="GO" id="GO:0000139">
    <property type="term" value="C:Golgi membrane"/>
    <property type="evidence" value="ECO:0007669"/>
    <property type="project" value="UniProtKB-SubCell"/>
</dbReference>
<accession>A0A1Q2ZTC2</accession>
<dbReference type="PANTHER" id="PTHR31646">
    <property type="entry name" value="ALPHA-1,2-MANNOSYLTRANSFERASE MNN2"/>
    <property type="match status" value="1"/>
</dbReference>
<dbReference type="GO" id="GO:0046354">
    <property type="term" value="P:mannan biosynthetic process"/>
    <property type="evidence" value="ECO:0007669"/>
    <property type="project" value="TreeGrafter"/>
</dbReference>
<dbReference type="AlphaFoldDB" id="A0A1Q2ZTC2"/>
<comment type="similarity">
    <text evidence="3">Belongs to the MNN1/MNT family.</text>
</comment>
<evidence type="ECO:0000256" key="2">
    <source>
        <dbReference type="ARBA" id="ARBA00004922"/>
    </source>
</evidence>
<evidence type="ECO:0000256" key="11">
    <source>
        <dbReference type="SAM" id="MobiDB-lite"/>
    </source>
</evidence>
<evidence type="ECO:0000313" key="13">
    <source>
        <dbReference type="Proteomes" id="UP000187013"/>
    </source>
</evidence>
<dbReference type="FunFam" id="3.90.550.10:FF:000177">
    <property type="entry name" value="MNN5p Alpha-1,2-mannosyltransferase"/>
    <property type="match status" value="1"/>
</dbReference>
<dbReference type="Pfam" id="PF11051">
    <property type="entry name" value="Mannosyl_trans3"/>
    <property type="match status" value="1"/>
</dbReference>
<evidence type="ECO:0000256" key="6">
    <source>
        <dbReference type="ARBA" id="ARBA00022968"/>
    </source>
</evidence>
<keyword evidence="5" id="KW-0812">Transmembrane</keyword>
<evidence type="ECO:0000256" key="8">
    <source>
        <dbReference type="ARBA" id="ARBA00023034"/>
    </source>
</evidence>
<organism evidence="12 13">
    <name type="scientific">Zygosaccharomyces rouxii</name>
    <dbReference type="NCBI Taxonomy" id="4956"/>
    <lineage>
        <taxon>Eukaryota</taxon>
        <taxon>Fungi</taxon>
        <taxon>Dikarya</taxon>
        <taxon>Ascomycota</taxon>
        <taxon>Saccharomycotina</taxon>
        <taxon>Saccharomycetes</taxon>
        <taxon>Saccharomycetales</taxon>
        <taxon>Saccharomycetaceae</taxon>
        <taxon>Zygosaccharomyces</taxon>
    </lineage>
</organism>
<protein>
    <recommendedName>
        <fullName evidence="14">Alpha-1,2-mannosyltransferase MNN2</fullName>
    </recommendedName>
</protein>